<feature type="domain" description="Amidase" evidence="1">
    <location>
        <begin position="76"/>
        <end position="505"/>
    </location>
</feature>
<evidence type="ECO:0000313" key="2">
    <source>
        <dbReference type="EMBL" id="MFC6764797.1"/>
    </source>
</evidence>
<dbReference type="InterPro" id="IPR000120">
    <property type="entry name" value="Amidase"/>
</dbReference>
<gene>
    <name evidence="2" type="ORF">ACFQE6_07110</name>
</gene>
<dbReference type="InterPro" id="IPR020556">
    <property type="entry name" value="Amidase_CS"/>
</dbReference>
<dbReference type="InterPro" id="IPR023631">
    <property type="entry name" value="Amidase_dom"/>
</dbReference>
<dbReference type="PANTHER" id="PTHR11895:SF7">
    <property type="entry name" value="GLUTAMYL-TRNA(GLN) AMIDOTRANSFERASE SUBUNIT A, MITOCHONDRIAL"/>
    <property type="match status" value="1"/>
</dbReference>
<protein>
    <submittedName>
        <fullName evidence="2">Amidase</fullName>
    </submittedName>
</protein>
<dbReference type="AlphaFoldDB" id="A0ABD5SIG7"/>
<reference evidence="2 3" key="1">
    <citation type="journal article" date="2019" name="Int. J. Syst. Evol. Microbiol.">
        <title>The Global Catalogue of Microorganisms (GCM) 10K type strain sequencing project: providing services to taxonomists for standard genome sequencing and annotation.</title>
        <authorList>
            <consortium name="The Broad Institute Genomics Platform"/>
            <consortium name="The Broad Institute Genome Sequencing Center for Infectious Disease"/>
            <person name="Wu L."/>
            <person name="Ma J."/>
        </authorList>
    </citation>
    <scope>NUCLEOTIDE SEQUENCE [LARGE SCALE GENOMIC DNA]</scope>
    <source>
        <strain evidence="2 3">LMG 29247</strain>
    </source>
</reference>
<comment type="caution">
    <text evidence="2">The sequence shown here is derived from an EMBL/GenBank/DDBJ whole genome shotgun (WGS) entry which is preliminary data.</text>
</comment>
<keyword evidence="3" id="KW-1185">Reference proteome</keyword>
<dbReference type="RefSeq" id="WP_273737852.1">
    <property type="nucleotide sequence ID" value="NZ_JAQIVI010000098.1"/>
</dbReference>
<evidence type="ECO:0000259" key="1">
    <source>
        <dbReference type="Pfam" id="PF01425"/>
    </source>
</evidence>
<sequence>MVDNTKQSSSQWSRTRRSYLKSVTGGSVTMLGFGSASAHASEGQTDSAEKDSEIIFTPTTVLAERIHTGELSPVRVVDAFLARIEERNDELNAFITLFPEQARADAREAERAIERGDDLGPLHGIPFAIKDRQKLEGVRFTDGFLAFKDQIAEETDSEVQAFLDAGAIPVGKTNTPEGGYMGKTDNLLIGPTPTPFDLDLNAGGSSGGSAAAVADGMLPFATGTDGAGSIRIPASFTGTYGLFPRIEDPGEFGTGDTYFQPSVSTRTVADTAFTLSVMYGDDEEATDYQAALTDDVEGLSIGYDPGLSTYPVDQRVRDVVDGSVDTITAEGATVEVTEVDLGQSYEEFIEAVWIVWTTSYAELAKTFAEEDGVDALGTDRELFPETLVDIIETGYEYLDENGDIRDEPLAKTIEARSQAYAGLQAALRGYDLIATPTLSVPPFPNDILGPTEVEGVDIHPIVGWLITTVCNMTGHPAASIPAGLTDKGAPVGLQLIGPSYDDRTIVAASAAYERVNPWHDDYPWQQRSNSGTARLRLNADWPRAEGCRSRGQRRRR</sequence>
<dbReference type="PANTHER" id="PTHR11895">
    <property type="entry name" value="TRANSAMIDASE"/>
    <property type="match status" value="1"/>
</dbReference>
<dbReference type="EMBL" id="JBHSWV010000098">
    <property type="protein sequence ID" value="MFC6764797.1"/>
    <property type="molecule type" value="Genomic_DNA"/>
</dbReference>
<dbReference type="InterPro" id="IPR036928">
    <property type="entry name" value="AS_sf"/>
</dbReference>
<evidence type="ECO:0000313" key="3">
    <source>
        <dbReference type="Proteomes" id="UP001596383"/>
    </source>
</evidence>
<dbReference type="Pfam" id="PF01425">
    <property type="entry name" value="Amidase"/>
    <property type="match status" value="1"/>
</dbReference>
<dbReference type="SUPFAM" id="SSF75304">
    <property type="entry name" value="Amidase signature (AS) enzymes"/>
    <property type="match status" value="1"/>
</dbReference>
<proteinExistence type="predicted"/>
<dbReference type="PROSITE" id="PS00571">
    <property type="entry name" value="AMIDASES"/>
    <property type="match status" value="1"/>
</dbReference>
<organism evidence="2 3">
    <name type="scientific">Natrinema soli</name>
    <dbReference type="NCBI Taxonomy" id="1930624"/>
    <lineage>
        <taxon>Archaea</taxon>
        <taxon>Methanobacteriati</taxon>
        <taxon>Methanobacteriota</taxon>
        <taxon>Stenosarchaea group</taxon>
        <taxon>Halobacteria</taxon>
        <taxon>Halobacteriales</taxon>
        <taxon>Natrialbaceae</taxon>
        <taxon>Natrinema</taxon>
    </lineage>
</organism>
<name>A0ABD5SIG7_9EURY</name>
<dbReference type="Gene3D" id="3.90.1300.10">
    <property type="entry name" value="Amidase signature (AS) domain"/>
    <property type="match status" value="1"/>
</dbReference>
<accession>A0ABD5SIG7</accession>
<dbReference type="Proteomes" id="UP001596383">
    <property type="component" value="Unassembled WGS sequence"/>
</dbReference>